<keyword evidence="5" id="KW-0297">G-protein coupled receptor</keyword>
<dbReference type="OrthoDB" id="6435638at2759"/>
<evidence type="ECO:0000256" key="3">
    <source>
        <dbReference type="ARBA" id="ARBA00022692"/>
    </source>
</evidence>
<evidence type="ECO:0000256" key="6">
    <source>
        <dbReference type="ARBA" id="ARBA00023136"/>
    </source>
</evidence>
<dbReference type="SUPFAM" id="SSF81321">
    <property type="entry name" value="Family A G protein-coupled receptor-like"/>
    <property type="match status" value="1"/>
</dbReference>
<dbReference type="Gene3D" id="1.20.1070.10">
    <property type="entry name" value="Rhodopsin 7-helix transmembrane proteins"/>
    <property type="match status" value="1"/>
</dbReference>
<comment type="subcellular location">
    <subcellularLocation>
        <location evidence="1">Membrane</location>
        <topology evidence="1">Multi-pass membrane protein</topology>
    </subcellularLocation>
</comment>
<evidence type="ECO:0000256" key="5">
    <source>
        <dbReference type="ARBA" id="ARBA00023040"/>
    </source>
</evidence>
<dbReference type="PANTHER" id="PTHR45695:SF22">
    <property type="entry name" value="G-PROTEIN COUPLED RECEPTORS FAMILY 1 PROFILE DOMAIN-CONTAINING PROTEIN"/>
    <property type="match status" value="1"/>
</dbReference>
<name>A0A1D2MG31_ORCCI</name>
<evidence type="ECO:0000256" key="4">
    <source>
        <dbReference type="ARBA" id="ARBA00022989"/>
    </source>
</evidence>
<keyword evidence="6 9" id="KW-0472">Membrane</keyword>
<feature type="transmembrane region" description="Helical" evidence="9">
    <location>
        <begin position="285"/>
        <end position="304"/>
    </location>
</feature>
<dbReference type="PRINTS" id="PR00237">
    <property type="entry name" value="GPCRRHODOPSN"/>
</dbReference>
<keyword evidence="8" id="KW-0807">Transducer</keyword>
<feature type="transmembrane region" description="Helical" evidence="9">
    <location>
        <begin position="142"/>
        <end position="169"/>
    </location>
</feature>
<accession>A0A1D2MG31</accession>
<dbReference type="InterPro" id="IPR017452">
    <property type="entry name" value="GPCR_Rhodpsn_7TM"/>
</dbReference>
<evidence type="ECO:0000313" key="12">
    <source>
        <dbReference type="Proteomes" id="UP000094527"/>
    </source>
</evidence>
<dbReference type="Proteomes" id="UP000094527">
    <property type="component" value="Unassembled WGS sequence"/>
</dbReference>
<comment type="caution">
    <text evidence="11">The sequence shown here is derived from an EMBL/GenBank/DDBJ whole genome shotgun (WGS) entry which is preliminary data.</text>
</comment>
<evidence type="ECO:0000256" key="7">
    <source>
        <dbReference type="ARBA" id="ARBA00023170"/>
    </source>
</evidence>
<evidence type="ECO:0000256" key="9">
    <source>
        <dbReference type="SAM" id="Phobius"/>
    </source>
</evidence>
<keyword evidence="12" id="KW-1185">Reference proteome</keyword>
<feature type="transmembrane region" description="Helical" evidence="9">
    <location>
        <begin position="246"/>
        <end position="270"/>
    </location>
</feature>
<organism evidence="11 12">
    <name type="scientific">Orchesella cincta</name>
    <name type="common">Springtail</name>
    <name type="synonym">Podura cincta</name>
    <dbReference type="NCBI Taxonomy" id="48709"/>
    <lineage>
        <taxon>Eukaryota</taxon>
        <taxon>Metazoa</taxon>
        <taxon>Ecdysozoa</taxon>
        <taxon>Arthropoda</taxon>
        <taxon>Hexapoda</taxon>
        <taxon>Collembola</taxon>
        <taxon>Entomobryomorpha</taxon>
        <taxon>Entomobryoidea</taxon>
        <taxon>Orchesellidae</taxon>
        <taxon>Orchesellinae</taxon>
        <taxon>Orchesella</taxon>
    </lineage>
</organism>
<reference evidence="11 12" key="1">
    <citation type="journal article" date="2016" name="Genome Biol. Evol.">
        <title>Gene Family Evolution Reflects Adaptation to Soil Environmental Stressors in the Genome of the Collembolan Orchesella cincta.</title>
        <authorList>
            <person name="Faddeeva-Vakhrusheva A."/>
            <person name="Derks M.F."/>
            <person name="Anvar S.Y."/>
            <person name="Agamennone V."/>
            <person name="Suring W."/>
            <person name="Smit S."/>
            <person name="van Straalen N.M."/>
            <person name="Roelofs D."/>
        </authorList>
    </citation>
    <scope>NUCLEOTIDE SEQUENCE [LARGE SCALE GENOMIC DNA]</scope>
    <source>
        <tissue evidence="11">Mixed pool</tissue>
    </source>
</reference>
<dbReference type="InterPro" id="IPR000276">
    <property type="entry name" value="GPCR_Rhodpsn"/>
</dbReference>
<dbReference type="PANTHER" id="PTHR45695">
    <property type="entry name" value="LEUCOKININ RECEPTOR-RELATED"/>
    <property type="match status" value="1"/>
</dbReference>
<gene>
    <name evidence="11" type="ORF">Ocin01_14858</name>
</gene>
<protein>
    <submittedName>
        <fullName evidence="11">Gonadotropin-releasing hormone II receptor</fullName>
    </submittedName>
</protein>
<sequence length="413" mass="47259">MGTVKDINLNQKGSLPLLQLVVSKLKALNLEYFIEGEKYYQNMSTSSNPQAFPIEDTPAVQNYTENGENRTSFTLPIDFTQISKLNKQCVSVYSVLFFFAAVGNLLVLYSIFVYHVAQHPVYPDFHQCVTKAFLKNEPYNELVYNIGSVSALYFIPLVVVIYTYSMILLKLYRKSKEQLVTNVKEGQSPPTTSTPPSIFHSNLRTFYRKLSNSSSGNDSKKTRIILRCSENQRSTLNRACSRTLKLTLLILLMFIVCWTPYVTITLWYMLDRTGASQVDERLQEALFIMTVANSVINPFIYGTVGRKQRRRRKFRTPLLSVSVAKPNLTRSPFNGVALLKRKREAEFTIQNNAKGLRGQCRYKIYEHSSEGVHVMTLKKRTNFDTVLGFNPGIKRGKLGRRNNDFIISDRITI</sequence>
<comment type="similarity">
    <text evidence="2">Belongs to the G-protein coupled receptor 1 family.</text>
</comment>
<dbReference type="Pfam" id="PF00001">
    <property type="entry name" value="7tm_1"/>
    <property type="match status" value="1"/>
</dbReference>
<dbReference type="AlphaFoldDB" id="A0A1D2MG31"/>
<evidence type="ECO:0000313" key="11">
    <source>
        <dbReference type="EMBL" id="ODM91824.1"/>
    </source>
</evidence>
<feature type="domain" description="G-protein coupled receptors family 1 profile" evidence="10">
    <location>
        <begin position="128"/>
        <end position="301"/>
    </location>
</feature>
<dbReference type="PROSITE" id="PS50262">
    <property type="entry name" value="G_PROTEIN_RECEP_F1_2"/>
    <property type="match status" value="1"/>
</dbReference>
<dbReference type="STRING" id="48709.A0A1D2MG31"/>
<feature type="transmembrane region" description="Helical" evidence="9">
    <location>
        <begin position="92"/>
        <end position="117"/>
    </location>
</feature>
<keyword evidence="4 9" id="KW-1133">Transmembrane helix</keyword>
<keyword evidence="7 11" id="KW-0675">Receptor</keyword>
<keyword evidence="3 9" id="KW-0812">Transmembrane</keyword>
<proteinExistence type="inferred from homology"/>
<dbReference type="GO" id="GO:0004930">
    <property type="term" value="F:G protein-coupled receptor activity"/>
    <property type="evidence" value="ECO:0007669"/>
    <property type="project" value="UniProtKB-KW"/>
</dbReference>
<evidence type="ECO:0000256" key="8">
    <source>
        <dbReference type="ARBA" id="ARBA00023224"/>
    </source>
</evidence>
<dbReference type="EMBL" id="LJIJ01001408">
    <property type="protein sequence ID" value="ODM91824.1"/>
    <property type="molecule type" value="Genomic_DNA"/>
</dbReference>
<evidence type="ECO:0000259" key="10">
    <source>
        <dbReference type="PROSITE" id="PS50262"/>
    </source>
</evidence>
<dbReference type="GO" id="GO:0005886">
    <property type="term" value="C:plasma membrane"/>
    <property type="evidence" value="ECO:0007669"/>
    <property type="project" value="TreeGrafter"/>
</dbReference>
<evidence type="ECO:0000256" key="2">
    <source>
        <dbReference type="ARBA" id="ARBA00010663"/>
    </source>
</evidence>
<evidence type="ECO:0000256" key="1">
    <source>
        <dbReference type="ARBA" id="ARBA00004141"/>
    </source>
</evidence>